<gene>
    <name evidence="1" type="ORF">JCM15093_386</name>
</gene>
<dbReference type="eggNOG" id="COG1555">
    <property type="taxonomic scope" value="Bacteria"/>
</dbReference>
<dbReference type="AlphaFoldDB" id="A0A069CYV0"/>
<proteinExistence type="predicted"/>
<dbReference type="SUPFAM" id="SSF47781">
    <property type="entry name" value="RuvA domain 2-like"/>
    <property type="match status" value="1"/>
</dbReference>
<comment type="caution">
    <text evidence="1">The sequence shown here is derived from an EMBL/GenBank/DDBJ whole genome shotgun (WGS) entry which is preliminary data.</text>
</comment>
<reference evidence="1 2" key="1">
    <citation type="journal article" date="2015" name="Microbes Environ.">
        <title>Distribution and evolution of nitrogen fixation genes in the phylum bacteroidetes.</title>
        <authorList>
            <person name="Inoue J."/>
            <person name="Oshima K."/>
            <person name="Suda W."/>
            <person name="Sakamoto M."/>
            <person name="Iino T."/>
            <person name="Noda S."/>
            <person name="Hongoh Y."/>
            <person name="Hattori M."/>
            <person name="Ohkuma M."/>
        </authorList>
    </citation>
    <scope>NUCLEOTIDE SEQUENCE [LARGE SCALE GENOMIC DNA]</scope>
    <source>
        <strain evidence="1 2">JCM 15093</strain>
    </source>
</reference>
<accession>A0A069CYV0</accession>
<sequence>MNKHTAILFVLFMLFFNVTVFSQDPIVNEWESVMEQIAVTDEYTDVNWDHELEELTNRLDQPLNLNEVTKEKLLIFPFLTELQIEDLLAYLYINGPMQSVYELQLVESMDKQSIELLIPYVCVKPVEKSPTFPSLKNILTKGRHELMTRIDIPFYKRKGYEDSYLGPPVYHSTRYGFRYKDHVYAGITAEKDAGEPFLALHNTKGYDHYSFYFLLKDIRRIKTLALGNYRLSFGQGLVMSNDFIMGKSTSLYTLGNRAEGIKKHASTDEFNYQQGAAVAVNWKKICLSAFYSHRSLDGIVKEEQITSINKSGLHRTQKEAERSNLFALQLMGGNVAYTTNRLKMGVTGIYYFFDKPYEPALREYAKYNIRGNHFYNLGVDYKYRWNRFLLSGEAAIGKSGGYALLNTLSYSKANNYTVSLVHRLYTHDYWAMYASSFSEGGHVQNENGWYLAVEANPFRYWKYFVSLDFFSFPWLKYGIDRASSGVDVQFQSTYAPSSKLSMFIRYRYKKKDKNYTNEEKVKSVLPLHQHRLKYQFNYKANAFLAFKSVADYTHLHQPGVQGSEGYQLAQVCTYAFRKWPLKCELQGSWFHTDDYFSRVYSYEKGMMYSFSVPSYYGIGTRIAFHMKYDVSQRLMIMAKVGQTRYHDRDEIGSGLDLIRGNKKADAQLQVRYKL</sequence>
<dbReference type="Gene3D" id="1.10.40.60">
    <property type="entry name" value="EpsJ-like"/>
    <property type="match status" value="1"/>
</dbReference>
<protein>
    <recommendedName>
        <fullName evidence="3">Helix-hairpin-helix domain-containing protein</fullName>
    </recommendedName>
</protein>
<dbReference type="STRING" id="1121097.GCA_000428125_00186"/>
<evidence type="ECO:0000313" key="2">
    <source>
        <dbReference type="Proteomes" id="UP000027601"/>
    </source>
</evidence>
<name>A0A069CYV0_9BACE</name>
<organism evidence="1 2">
    <name type="scientific">Bacteroides graminisolvens DSM 19988 = JCM 15093</name>
    <dbReference type="NCBI Taxonomy" id="1121097"/>
    <lineage>
        <taxon>Bacteria</taxon>
        <taxon>Pseudomonadati</taxon>
        <taxon>Bacteroidota</taxon>
        <taxon>Bacteroidia</taxon>
        <taxon>Bacteroidales</taxon>
        <taxon>Bacteroidaceae</taxon>
        <taxon>Bacteroides</taxon>
    </lineage>
</organism>
<dbReference type="EMBL" id="BAJS01000001">
    <property type="protein sequence ID" value="GAK35305.1"/>
    <property type="molecule type" value="Genomic_DNA"/>
</dbReference>
<dbReference type="InterPro" id="IPR038072">
    <property type="entry name" value="GspK_central_sf"/>
</dbReference>
<evidence type="ECO:0008006" key="3">
    <source>
        <dbReference type="Google" id="ProtNLM"/>
    </source>
</evidence>
<dbReference type="RefSeq" id="WP_024995504.1">
    <property type="nucleotide sequence ID" value="NZ_ATZI01000001.1"/>
</dbReference>
<dbReference type="OrthoDB" id="9766750at2"/>
<dbReference type="InterPro" id="IPR010994">
    <property type="entry name" value="RuvA_2-like"/>
</dbReference>
<evidence type="ECO:0000313" key="1">
    <source>
        <dbReference type="EMBL" id="GAK35305.1"/>
    </source>
</evidence>
<keyword evidence="2" id="KW-1185">Reference proteome</keyword>
<dbReference type="Proteomes" id="UP000027601">
    <property type="component" value="Unassembled WGS sequence"/>
</dbReference>